<evidence type="ECO:0000256" key="2">
    <source>
        <dbReference type="SAM" id="MobiDB-lite"/>
    </source>
</evidence>
<evidence type="ECO:0000313" key="5">
    <source>
        <dbReference type="EMBL" id="CAJ0575991.1"/>
    </source>
</evidence>
<dbReference type="SUPFAM" id="SSF49899">
    <property type="entry name" value="Concanavalin A-like lectins/glucanases"/>
    <property type="match status" value="1"/>
</dbReference>
<dbReference type="PROSITE" id="PS51304">
    <property type="entry name" value="GALECTIN"/>
    <property type="match status" value="1"/>
</dbReference>
<dbReference type="InterPro" id="IPR001079">
    <property type="entry name" value="Galectin_CRD"/>
</dbReference>
<organism evidence="5 6">
    <name type="scientific">Mesorhabditis spiculigera</name>
    <dbReference type="NCBI Taxonomy" id="96644"/>
    <lineage>
        <taxon>Eukaryota</taxon>
        <taxon>Metazoa</taxon>
        <taxon>Ecdysozoa</taxon>
        <taxon>Nematoda</taxon>
        <taxon>Chromadorea</taxon>
        <taxon>Rhabditida</taxon>
        <taxon>Rhabditina</taxon>
        <taxon>Rhabditomorpha</taxon>
        <taxon>Rhabditoidea</taxon>
        <taxon>Rhabditidae</taxon>
        <taxon>Mesorhabditinae</taxon>
        <taxon>Mesorhabditis</taxon>
    </lineage>
</organism>
<feature type="region of interest" description="Disordered" evidence="2">
    <location>
        <begin position="182"/>
        <end position="253"/>
    </location>
</feature>
<dbReference type="AlphaFoldDB" id="A0AA36CXF0"/>
<evidence type="ECO:0000256" key="1">
    <source>
        <dbReference type="ARBA" id="ARBA00022734"/>
    </source>
</evidence>
<keyword evidence="3" id="KW-0732">Signal</keyword>
<keyword evidence="1" id="KW-0430">Lectin</keyword>
<feature type="non-terminal residue" evidence="5">
    <location>
        <position position="1"/>
    </location>
</feature>
<gene>
    <name evidence="5" type="ORF">MSPICULIGERA_LOCUS14291</name>
</gene>
<sequence>MSRRHELMMRLPLFLIFAATANCYVSPHWYTQCFRRVLKVGDIITIKGHVITGATRWTCNIAESEMNNIIIHADHRIHPTPAEGAWGTHVNARPGMGAWNYDAGHGAIPFAGGPFEFTFRILDPMTVEIYYKNATWTGTSYRRPSIALESSRQIDCNGDVLDVTFHGDMMRDKVLPVKSRSDCLVLPKERPPHRHDSRDDHRHSHDSHNDHHHHHHGSDSQSSEEWPKKDQDGKQGKDAWDAYNIEVPDGWKN</sequence>
<feature type="domain" description="Galectin" evidence="4">
    <location>
        <begin position="30"/>
        <end position="171"/>
    </location>
</feature>
<evidence type="ECO:0000313" key="6">
    <source>
        <dbReference type="Proteomes" id="UP001177023"/>
    </source>
</evidence>
<feature type="compositionally biased region" description="Basic and acidic residues" evidence="2">
    <location>
        <begin position="182"/>
        <end position="209"/>
    </location>
</feature>
<dbReference type="GO" id="GO:0030246">
    <property type="term" value="F:carbohydrate binding"/>
    <property type="evidence" value="ECO:0007669"/>
    <property type="project" value="UniProtKB-KW"/>
</dbReference>
<keyword evidence="6" id="KW-1185">Reference proteome</keyword>
<dbReference type="Gene3D" id="2.60.120.200">
    <property type="match status" value="1"/>
</dbReference>
<comment type="caution">
    <text evidence="5">The sequence shown here is derived from an EMBL/GenBank/DDBJ whole genome shotgun (WGS) entry which is preliminary data.</text>
</comment>
<evidence type="ECO:0000259" key="4">
    <source>
        <dbReference type="PROSITE" id="PS51304"/>
    </source>
</evidence>
<name>A0AA36CXF0_9BILA</name>
<feature type="compositionally biased region" description="Basic and acidic residues" evidence="2">
    <location>
        <begin position="225"/>
        <end position="240"/>
    </location>
</feature>
<feature type="signal peptide" evidence="3">
    <location>
        <begin position="1"/>
        <end position="23"/>
    </location>
</feature>
<reference evidence="5" key="1">
    <citation type="submission" date="2023-06" db="EMBL/GenBank/DDBJ databases">
        <authorList>
            <person name="Delattre M."/>
        </authorList>
    </citation>
    <scope>NUCLEOTIDE SEQUENCE</scope>
    <source>
        <strain evidence="5">AF72</strain>
    </source>
</reference>
<dbReference type="EMBL" id="CATQJA010002641">
    <property type="protein sequence ID" value="CAJ0575991.1"/>
    <property type="molecule type" value="Genomic_DNA"/>
</dbReference>
<accession>A0AA36CXF0</accession>
<dbReference type="Proteomes" id="UP001177023">
    <property type="component" value="Unassembled WGS sequence"/>
</dbReference>
<proteinExistence type="predicted"/>
<protein>
    <recommendedName>
        <fullName evidence="4">Galectin domain-containing protein</fullName>
    </recommendedName>
</protein>
<evidence type="ECO:0000256" key="3">
    <source>
        <dbReference type="SAM" id="SignalP"/>
    </source>
</evidence>
<dbReference type="InterPro" id="IPR013320">
    <property type="entry name" value="ConA-like_dom_sf"/>
</dbReference>
<feature type="chain" id="PRO_5041433505" description="Galectin domain-containing protein" evidence="3">
    <location>
        <begin position="24"/>
        <end position="253"/>
    </location>
</feature>